<reference evidence="1 2" key="1">
    <citation type="journal article" date="2024" name="bioRxiv">
        <title>A reference genome for Trichogramma kaykai: A tiny desert-dwelling parasitoid wasp with competing sex-ratio distorters.</title>
        <authorList>
            <person name="Culotta J."/>
            <person name="Lindsey A.R."/>
        </authorList>
    </citation>
    <scope>NUCLEOTIDE SEQUENCE [LARGE SCALE GENOMIC DNA]</scope>
    <source>
        <strain evidence="1 2">KSX58</strain>
    </source>
</reference>
<name>A0ABD2XQ98_9HYME</name>
<dbReference type="EMBL" id="JBJJXI010000007">
    <property type="protein sequence ID" value="KAL3407462.1"/>
    <property type="molecule type" value="Genomic_DNA"/>
</dbReference>
<sequence>MKGLYENVNWDNSQERCNLLDELDPLISDWQGQPPNLREIFQPEQIESLLSDAVCHWTESQNFNSIERFVGFVARSGYRHEPRLDSPDNPLRRTTALHHVFRQTTNHNWGVVAGLLFQIYDRVDLNYVDEIGVTHYNVADKYNCRDFIEKFHKLINRESNYSVLPCRVSVRSHGYIPRIVISGPNEPRLSQYNPIRNERVQNRQRMTVYDRSESRDHQRSTPLDVTRPRMLSQINDEVGQLAARVNAMDIHRTPLQLAIMHYEPNRVKSLLARGADLTSFVFPADHFATMPVPQADVGRLCLASGLLACLELLENKGYVLALNDALTIAKLFLRCGFLDRSVNVQLLRSKVISSESLTALMKSLMIKRGLSVYNLIYEKPDLATARGLTARDCYDLPDRNGIRLLLKEFGLRGVMVLAARLGQIIAREFCRRWRTILARLEDDEFFNSCLEATSL</sequence>
<comment type="caution">
    <text evidence="1">The sequence shown here is derived from an EMBL/GenBank/DDBJ whole genome shotgun (WGS) entry which is preliminary data.</text>
</comment>
<accession>A0ABD2XQ98</accession>
<protein>
    <submittedName>
        <fullName evidence="1">Uncharacterized protein</fullName>
    </submittedName>
</protein>
<gene>
    <name evidence="1" type="ORF">TKK_000443</name>
</gene>
<dbReference type="AlphaFoldDB" id="A0ABD2XQ98"/>
<dbReference type="SUPFAM" id="SSF48403">
    <property type="entry name" value="Ankyrin repeat"/>
    <property type="match status" value="1"/>
</dbReference>
<proteinExistence type="predicted"/>
<evidence type="ECO:0000313" key="2">
    <source>
        <dbReference type="Proteomes" id="UP001627154"/>
    </source>
</evidence>
<keyword evidence="2" id="KW-1185">Reference proteome</keyword>
<evidence type="ECO:0000313" key="1">
    <source>
        <dbReference type="EMBL" id="KAL3407462.1"/>
    </source>
</evidence>
<dbReference type="Proteomes" id="UP001627154">
    <property type="component" value="Unassembled WGS sequence"/>
</dbReference>
<organism evidence="1 2">
    <name type="scientific">Trichogramma kaykai</name>
    <dbReference type="NCBI Taxonomy" id="54128"/>
    <lineage>
        <taxon>Eukaryota</taxon>
        <taxon>Metazoa</taxon>
        <taxon>Ecdysozoa</taxon>
        <taxon>Arthropoda</taxon>
        <taxon>Hexapoda</taxon>
        <taxon>Insecta</taxon>
        <taxon>Pterygota</taxon>
        <taxon>Neoptera</taxon>
        <taxon>Endopterygota</taxon>
        <taxon>Hymenoptera</taxon>
        <taxon>Apocrita</taxon>
        <taxon>Proctotrupomorpha</taxon>
        <taxon>Chalcidoidea</taxon>
        <taxon>Trichogrammatidae</taxon>
        <taxon>Trichogramma</taxon>
    </lineage>
</organism>
<dbReference type="InterPro" id="IPR036770">
    <property type="entry name" value="Ankyrin_rpt-contain_sf"/>
</dbReference>